<dbReference type="Pfam" id="PF00990">
    <property type="entry name" value="GGDEF"/>
    <property type="match status" value="1"/>
</dbReference>
<feature type="domain" description="PAS" evidence="2">
    <location>
        <begin position="182"/>
        <end position="253"/>
    </location>
</feature>
<dbReference type="Pfam" id="PF13185">
    <property type="entry name" value="GAF_2"/>
    <property type="match status" value="1"/>
</dbReference>
<evidence type="ECO:0000259" key="3">
    <source>
        <dbReference type="PROSITE" id="PS50887"/>
    </source>
</evidence>
<dbReference type="InterPro" id="IPR013767">
    <property type="entry name" value="PAS_fold"/>
</dbReference>
<dbReference type="RefSeq" id="WP_275682196.1">
    <property type="nucleotide sequence ID" value="NZ_JAJLJH010000002.1"/>
</dbReference>
<dbReference type="AlphaFoldDB" id="A0A9X2C2L2"/>
<dbReference type="CDD" id="cd00130">
    <property type="entry name" value="PAS"/>
    <property type="match status" value="1"/>
</dbReference>
<dbReference type="EMBL" id="JAJLJH010000002">
    <property type="protein sequence ID" value="MCK9686165.1"/>
    <property type="molecule type" value="Genomic_DNA"/>
</dbReference>
<organism evidence="4 5">
    <name type="scientific">Scleromatobacter humisilvae</name>
    <dbReference type="NCBI Taxonomy" id="2897159"/>
    <lineage>
        <taxon>Bacteria</taxon>
        <taxon>Pseudomonadati</taxon>
        <taxon>Pseudomonadota</taxon>
        <taxon>Betaproteobacteria</taxon>
        <taxon>Burkholderiales</taxon>
        <taxon>Sphaerotilaceae</taxon>
        <taxon>Scleromatobacter</taxon>
    </lineage>
</organism>
<dbReference type="Gene3D" id="3.30.70.270">
    <property type="match status" value="1"/>
</dbReference>
<dbReference type="EC" id="2.7.7.65" evidence="4"/>
<comment type="caution">
    <text evidence="4">The sequence shown here is derived from an EMBL/GenBank/DDBJ whole genome shotgun (WGS) entry which is preliminary data.</text>
</comment>
<dbReference type="InterPro" id="IPR029016">
    <property type="entry name" value="GAF-like_dom_sf"/>
</dbReference>
<proteinExistence type="predicted"/>
<dbReference type="InterPro" id="IPR043128">
    <property type="entry name" value="Rev_trsase/Diguanyl_cyclase"/>
</dbReference>
<dbReference type="SUPFAM" id="SSF55073">
    <property type="entry name" value="Nucleotide cyclase"/>
    <property type="match status" value="1"/>
</dbReference>
<dbReference type="InterPro" id="IPR035965">
    <property type="entry name" value="PAS-like_dom_sf"/>
</dbReference>
<dbReference type="PROSITE" id="PS50887">
    <property type="entry name" value="GGDEF"/>
    <property type="match status" value="1"/>
</dbReference>
<dbReference type="PANTHER" id="PTHR44757">
    <property type="entry name" value="DIGUANYLATE CYCLASE DGCP"/>
    <property type="match status" value="1"/>
</dbReference>
<dbReference type="PANTHER" id="PTHR44757:SF2">
    <property type="entry name" value="BIOFILM ARCHITECTURE MAINTENANCE PROTEIN MBAA"/>
    <property type="match status" value="1"/>
</dbReference>
<protein>
    <submittedName>
        <fullName evidence="4">Diguanylate cyclase</fullName>
        <ecNumber evidence="4">2.7.7.65</ecNumber>
    </submittedName>
</protein>
<dbReference type="Proteomes" id="UP001139353">
    <property type="component" value="Unassembled WGS sequence"/>
</dbReference>
<evidence type="ECO:0000313" key="4">
    <source>
        <dbReference type="EMBL" id="MCK9686165.1"/>
    </source>
</evidence>
<dbReference type="GO" id="GO:0006355">
    <property type="term" value="P:regulation of DNA-templated transcription"/>
    <property type="evidence" value="ECO:0007669"/>
    <property type="project" value="InterPro"/>
</dbReference>
<dbReference type="PROSITE" id="PS50112">
    <property type="entry name" value="PAS"/>
    <property type="match status" value="1"/>
</dbReference>
<gene>
    <name evidence="4" type="ORF">LPC04_10660</name>
</gene>
<dbReference type="SUPFAM" id="SSF55785">
    <property type="entry name" value="PYP-like sensor domain (PAS domain)"/>
    <property type="match status" value="1"/>
</dbReference>
<dbReference type="Pfam" id="PF00989">
    <property type="entry name" value="PAS"/>
    <property type="match status" value="1"/>
</dbReference>
<feature type="coiled-coil region" evidence="1">
    <location>
        <begin position="165"/>
        <end position="192"/>
    </location>
</feature>
<keyword evidence="4" id="KW-0808">Transferase</keyword>
<evidence type="ECO:0000256" key="1">
    <source>
        <dbReference type="SAM" id="Coils"/>
    </source>
</evidence>
<dbReference type="InterPro" id="IPR000160">
    <property type="entry name" value="GGDEF_dom"/>
</dbReference>
<evidence type="ECO:0000313" key="5">
    <source>
        <dbReference type="Proteomes" id="UP001139353"/>
    </source>
</evidence>
<dbReference type="InterPro" id="IPR052155">
    <property type="entry name" value="Biofilm_reg_signaling"/>
</dbReference>
<dbReference type="GO" id="GO:0052621">
    <property type="term" value="F:diguanylate cyclase activity"/>
    <property type="evidence" value="ECO:0007669"/>
    <property type="project" value="UniProtKB-EC"/>
</dbReference>
<dbReference type="InterPro" id="IPR003018">
    <property type="entry name" value="GAF"/>
</dbReference>
<feature type="domain" description="GGDEF" evidence="3">
    <location>
        <begin position="342"/>
        <end position="474"/>
    </location>
</feature>
<keyword evidence="1" id="KW-0175">Coiled coil</keyword>
<dbReference type="InterPro" id="IPR029787">
    <property type="entry name" value="Nucleotide_cyclase"/>
</dbReference>
<dbReference type="CDD" id="cd01949">
    <property type="entry name" value="GGDEF"/>
    <property type="match status" value="1"/>
</dbReference>
<dbReference type="InterPro" id="IPR000014">
    <property type="entry name" value="PAS"/>
</dbReference>
<dbReference type="Gene3D" id="3.30.450.20">
    <property type="entry name" value="PAS domain"/>
    <property type="match status" value="1"/>
</dbReference>
<sequence>MVAAAQRIERLDRLERIIQTQALLVQADLALNPFMQLVIDKLRELTQAHGASVDFVDDQHTVVRRASGALAGHLGLRIANATSLSGQCVRTGAVQRCDDSEADERVDRATCRILGVRSMIFAPLRQGTATVGVLKVFSERPQAFDDGDVQMLQLMASAIVAALAKKAALDARNEAEARLRTSEERMRALLEHAHDAVISIDEHGRVSQWNRAAERLFGWSPIETIGQPVADLIVPPAMRAEIASVVTRYATSERLEDAQQRVTLQAVDRAGRLLSVEVSLTATRVAGHWELTAFGHDVSERRQFEAKLRSMALSDGLTGLANRRGFMEALEKAVSRHARGGPPLALLFLDLDGFKEINDVHGHHVGDLALHAFARRLEGCVRKGDTVARLGGDEFTVLAEGVVSLEQARAIADKIIEAMKPPLDVHKLRLRASIGISLYKPPADASRFLREADHAMYHAKHNHDEVEGVSAFMSDAELLD</sequence>
<dbReference type="NCBIfam" id="TIGR00229">
    <property type="entry name" value="sensory_box"/>
    <property type="match status" value="1"/>
</dbReference>
<dbReference type="NCBIfam" id="TIGR00254">
    <property type="entry name" value="GGDEF"/>
    <property type="match status" value="1"/>
</dbReference>
<dbReference type="SMART" id="SM00091">
    <property type="entry name" value="PAS"/>
    <property type="match status" value="1"/>
</dbReference>
<dbReference type="Gene3D" id="3.30.450.40">
    <property type="match status" value="1"/>
</dbReference>
<evidence type="ECO:0000259" key="2">
    <source>
        <dbReference type="PROSITE" id="PS50112"/>
    </source>
</evidence>
<dbReference type="SUPFAM" id="SSF55781">
    <property type="entry name" value="GAF domain-like"/>
    <property type="match status" value="1"/>
</dbReference>
<accession>A0A9X2C2L2</accession>
<keyword evidence="4" id="KW-0548">Nucleotidyltransferase</keyword>
<dbReference type="SMART" id="SM00065">
    <property type="entry name" value="GAF"/>
    <property type="match status" value="1"/>
</dbReference>
<reference evidence="4" key="1">
    <citation type="submission" date="2021-11" db="EMBL/GenBank/DDBJ databases">
        <title>BS-T2-15 a new species belonging to the Comamonadaceae family isolated from the soil of a French oak forest.</title>
        <authorList>
            <person name="Mieszkin S."/>
            <person name="Alain K."/>
        </authorList>
    </citation>
    <scope>NUCLEOTIDE SEQUENCE</scope>
    <source>
        <strain evidence="4">BS-T2-15</strain>
    </source>
</reference>
<keyword evidence="5" id="KW-1185">Reference proteome</keyword>
<dbReference type="FunFam" id="3.30.70.270:FF:000001">
    <property type="entry name" value="Diguanylate cyclase domain protein"/>
    <property type="match status" value="1"/>
</dbReference>
<dbReference type="SMART" id="SM00267">
    <property type="entry name" value="GGDEF"/>
    <property type="match status" value="1"/>
</dbReference>
<name>A0A9X2C2L2_9BURK</name>